<proteinExistence type="predicted"/>
<evidence type="ECO:0000313" key="3">
    <source>
        <dbReference type="Proteomes" id="UP000008177"/>
    </source>
</evidence>
<feature type="compositionally biased region" description="Basic and acidic residues" evidence="1">
    <location>
        <begin position="99"/>
        <end position="111"/>
    </location>
</feature>
<reference evidence="3" key="1">
    <citation type="journal article" date="2011" name="PLoS Genet.">
        <title>Genomic analysis of the necrotrophic fungal pathogens Sclerotinia sclerotiorum and Botrytis cinerea.</title>
        <authorList>
            <person name="Amselem J."/>
            <person name="Cuomo C.A."/>
            <person name="van Kan J.A."/>
            <person name="Viaud M."/>
            <person name="Benito E.P."/>
            <person name="Couloux A."/>
            <person name="Coutinho P.M."/>
            <person name="de Vries R.P."/>
            <person name="Dyer P.S."/>
            <person name="Fillinger S."/>
            <person name="Fournier E."/>
            <person name="Gout L."/>
            <person name="Hahn M."/>
            <person name="Kohn L."/>
            <person name="Lapalu N."/>
            <person name="Plummer K.M."/>
            <person name="Pradier J.M."/>
            <person name="Quevillon E."/>
            <person name="Sharon A."/>
            <person name="Simon A."/>
            <person name="ten Have A."/>
            <person name="Tudzynski B."/>
            <person name="Tudzynski P."/>
            <person name="Wincker P."/>
            <person name="Andrew M."/>
            <person name="Anthouard V."/>
            <person name="Beever R.E."/>
            <person name="Beffa R."/>
            <person name="Benoit I."/>
            <person name="Bouzid O."/>
            <person name="Brault B."/>
            <person name="Chen Z."/>
            <person name="Choquer M."/>
            <person name="Collemare J."/>
            <person name="Cotton P."/>
            <person name="Danchin E.G."/>
            <person name="Da Silva C."/>
            <person name="Gautier A."/>
            <person name="Giraud C."/>
            <person name="Giraud T."/>
            <person name="Gonzalez C."/>
            <person name="Grossetete S."/>
            <person name="Guldener U."/>
            <person name="Henrissat B."/>
            <person name="Howlett B.J."/>
            <person name="Kodira C."/>
            <person name="Kretschmer M."/>
            <person name="Lappartient A."/>
            <person name="Leroch M."/>
            <person name="Levis C."/>
            <person name="Mauceli E."/>
            <person name="Neuveglise C."/>
            <person name="Oeser B."/>
            <person name="Pearson M."/>
            <person name="Poulain J."/>
            <person name="Poussereau N."/>
            <person name="Quesneville H."/>
            <person name="Rascle C."/>
            <person name="Schumacher J."/>
            <person name="Segurens B."/>
            <person name="Sexton A."/>
            <person name="Silva E."/>
            <person name="Sirven C."/>
            <person name="Soanes D.M."/>
            <person name="Talbot N.J."/>
            <person name="Templeton M."/>
            <person name="Yandava C."/>
            <person name="Yarden O."/>
            <person name="Zeng Q."/>
            <person name="Rollins J.A."/>
            <person name="Lebrun M.H."/>
            <person name="Dickman M."/>
        </authorList>
    </citation>
    <scope>NUCLEOTIDE SEQUENCE [LARGE SCALE GENOMIC DNA]</scope>
    <source>
        <strain evidence="3">T4</strain>
    </source>
</reference>
<name>G2YU76_BOTF4</name>
<protein>
    <submittedName>
        <fullName evidence="2">Uncharacterized protein</fullName>
    </submittedName>
</protein>
<dbReference type="InParanoid" id="G2YU76"/>
<evidence type="ECO:0000313" key="2">
    <source>
        <dbReference type="EMBL" id="CCD55174.1"/>
    </source>
</evidence>
<accession>G2YU76</accession>
<dbReference type="Proteomes" id="UP000008177">
    <property type="component" value="Unplaced contigs"/>
</dbReference>
<gene>
    <name evidence="2" type="ORF">BofuT4_P159950.1</name>
</gene>
<sequence>MAATDSLEPILIVLWIYSTSTRNFWAPIESPNVDQVQLQDGLKSIDKAQLSRARNLCITTVVLNAWGFVAIFHTAQYSITKGYDEGISGNRNGAVEGRSSGDTRGSKKERK</sequence>
<evidence type="ECO:0000256" key="1">
    <source>
        <dbReference type="SAM" id="MobiDB-lite"/>
    </source>
</evidence>
<dbReference type="AlphaFoldDB" id="G2YU76"/>
<organism evidence="2 3">
    <name type="scientific">Botryotinia fuckeliana (strain T4)</name>
    <name type="common">Noble rot fungus</name>
    <name type="synonym">Botrytis cinerea</name>
    <dbReference type="NCBI Taxonomy" id="999810"/>
    <lineage>
        <taxon>Eukaryota</taxon>
        <taxon>Fungi</taxon>
        <taxon>Dikarya</taxon>
        <taxon>Ascomycota</taxon>
        <taxon>Pezizomycotina</taxon>
        <taxon>Leotiomycetes</taxon>
        <taxon>Helotiales</taxon>
        <taxon>Sclerotiniaceae</taxon>
        <taxon>Botrytis</taxon>
    </lineage>
</organism>
<dbReference type="OrthoDB" id="3491512at2759"/>
<feature type="region of interest" description="Disordered" evidence="1">
    <location>
        <begin position="82"/>
        <end position="111"/>
    </location>
</feature>
<dbReference type="EMBL" id="FQ790353">
    <property type="protein sequence ID" value="CCD55174.1"/>
    <property type="molecule type" value="Genomic_DNA"/>
</dbReference>
<dbReference type="HOGENOM" id="CLU_2158008_0_0_1"/>